<feature type="compositionally biased region" description="Basic and acidic residues" evidence="1">
    <location>
        <begin position="79"/>
        <end position="108"/>
    </location>
</feature>
<dbReference type="Proteomes" id="UP001209701">
    <property type="component" value="Unassembled WGS sequence"/>
</dbReference>
<feature type="compositionally biased region" description="Polar residues" evidence="1">
    <location>
        <begin position="138"/>
        <end position="147"/>
    </location>
</feature>
<keyword evidence="3" id="KW-1185">Reference proteome</keyword>
<feature type="region of interest" description="Disordered" evidence="1">
    <location>
        <begin position="79"/>
        <end position="216"/>
    </location>
</feature>
<comment type="caution">
    <text evidence="2">The sequence shown here is derived from an EMBL/GenBank/DDBJ whole genome shotgun (WGS) entry which is preliminary data.</text>
</comment>
<evidence type="ECO:0000256" key="1">
    <source>
        <dbReference type="SAM" id="MobiDB-lite"/>
    </source>
</evidence>
<gene>
    <name evidence="2" type="ORF">LNV07_01475</name>
</gene>
<organism evidence="2 3">
    <name type="scientific">Roseateles oligotrophus</name>
    <dbReference type="NCBI Taxonomy" id="1769250"/>
    <lineage>
        <taxon>Bacteria</taxon>
        <taxon>Pseudomonadati</taxon>
        <taxon>Pseudomonadota</taxon>
        <taxon>Betaproteobacteria</taxon>
        <taxon>Burkholderiales</taxon>
        <taxon>Sphaerotilaceae</taxon>
        <taxon>Roseateles</taxon>
    </lineage>
</organism>
<feature type="compositionally biased region" description="Low complexity" evidence="1">
    <location>
        <begin position="195"/>
        <end position="216"/>
    </location>
</feature>
<protein>
    <submittedName>
        <fullName evidence="2">Uncharacterized protein</fullName>
    </submittedName>
</protein>
<proteinExistence type="predicted"/>
<feature type="compositionally biased region" description="Low complexity" evidence="1">
    <location>
        <begin position="115"/>
        <end position="132"/>
    </location>
</feature>
<evidence type="ECO:0000313" key="2">
    <source>
        <dbReference type="EMBL" id="MCV2366764.1"/>
    </source>
</evidence>
<name>A0ABT2Y8Z1_9BURK</name>
<evidence type="ECO:0000313" key="3">
    <source>
        <dbReference type="Proteomes" id="UP001209701"/>
    </source>
</evidence>
<feature type="compositionally biased region" description="Basic and acidic residues" evidence="1">
    <location>
        <begin position="171"/>
        <end position="187"/>
    </location>
</feature>
<accession>A0ABT2Y8Z1</accession>
<sequence length="216" mass="23514">MSQLALALEAPSKALVALSQDDRAELQRLNAERSAIETQFKAESDVCARRFFVNACLDEAKAKRSAGLKSLQEREAAIEANERRARADAQRERVAEREREFAEAEGRRRTAQLLAPAAPVASAPAKAKPMPASKHHPSSPQEAQQAKSVMALEDAQRRQQQKANFQSEQAARQKEAERRQAIAEAKLKGKKAPMALPIPSAAEIEAAGSAASAIKR</sequence>
<dbReference type="RefSeq" id="WP_263569395.1">
    <property type="nucleotide sequence ID" value="NZ_JAJIRN010000001.1"/>
</dbReference>
<reference evidence="2 3" key="1">
    <citation type="submission" date="2021-11" db="EMBL/GenBank/DDBJ databases">
        <authorList>
            <person name="Liang Q."/>
            <person name="Mou H."/>
            <person name="Liu Z."/>
        </authorList>
    </citation>
    <scope>NUCLEOTIDE SEQUENCE [LARGE SCALE GENOMIC DNA]</scope>
    <source>
        <strain evidence="2 3">CHU3</strain>
    </source>
</reference>
<dbReference type="EMBL" id="JAJIRN010000001">
    <property type="protein sequence ID" value="MCV2366764.1"/>
    <property type="molecule type" value="Genomic_DNA"/>
</dbReference>